<keyword evidence="5" id="KW-1185">Reference proteome</keyword>
<name>A0A200PRM7_MACCD</name>
<feature type="compositionally biased region" description="Polar residues" evidence="2">
    <location>
        <begin position="1"/>
        <end position="10"/>
    </location>
</feature>
<dbReference type="Gene3D" id="1.25.40.10">
    <property type="entry name" value="Tetratricopeptide repeat domain"/>
    <property type="match status" value="1"/>
</dbReference>
<dbReference type="STRING" id="56857.A0A200PRM7"/>
<dbReference type="InParanoid" id="A0A200PRM7"/>
<dbReference type="SUPFAM" id="SSF48452">
    <property type="entry name" value="TPR-like"/>
    <property type="match status" value="1"/>
</dbReference>
<dbReference type="SUPFAM" id="SSF50156">
    <property type="entry name" value="PDZ domain-like"/>
    <property type="match status" value="1"/>
</dbReference>
<feature type="compositionally biased region" description="Low complexity" evidence="2">
    <location>
        <begin position="69"/>
        <end position="81"/>
    </location>
</feature>
<dbReference type="PROSITE" id="PS50106">
    <property type="entry name" value="PDZ"/>
    <property type="match status" value="1"/>
</dbReference>
<evidence type="ECO:0000256" key="2">
    <source>
        <dbReference type="SAM" id="MobiDB-lite"/>
    </source>
</evidence>
<protein>
    <submittedName>
        <fullName evidence="4">PDZ domain</fullName>
    </submittedName>
</protein>
<feature type="region of interest" description="Disordered" evidence="2">
    <location>
        <begin position="68"/>
        <end position="96"/>
    </location>
</feature>
<sequence>MSMASSNYPSLCSAPPLPRTTTITPTKQNPSLSFPLKHHHLLSSRNPTLYSTTQKKLKSSSILLVAKASSSPTESNPSKSESGGGEGGGEEVEEYEEYEVEIEQPYGLKFAKGRDGGTYIDAIAQGGSAYKTGKFTVGDKVLATSAVFGTEIWPAAEYGRTMYTIRQRIGPLLMKMQKRYGKLENTGELTEKEIIRAERNSGVISNKVREIQMQNYMRKMEQKQQRANDLREGLKLYKDKKYEEALEKFESVLGSKPELNEASVASYNVACCYSKLNQLQAGLSALEDALKAGFEDFNRVRTDPDLANLRTSPEFDPLMKRFDESFINENAINAIKSIFGIFNKK</sequence>
<dbReference type="PANTHER" id="PTHR47661:SF3">
    <property type="entry name" value="PROTEIN CONTAINING PDZ DOMAIN, A K-BOX DOMAIN, AND A TPR REGION"/>
    <property type="match status" value="1"/>
</dbReference>
<dbReference type="PANTHER" id="PTHR47661">
    <property type="entry name" value="PHOSPHOGLUCAN PHOSPHATASE LSF1, CHLOROPLASTIC"/>
    <property type="match status" value="1"/>
</dbReference>
<dbReference type="FunCoup" id="A0A200PRM7">
    <property type="interactions" value="1344"/>
</dbReference>
<dbReference type="InterPro" id="IPR001478">
    <property type="entry name" value="PDZ"/>
</dbReference>
<accession>A0A200PRM7</accession>
<feature type="compositionally biased region" description="Low complexity" evidence="2">
    <location>
        <begin position="19"/>
        <end position="30"/>
    </location>
</feature>
<dbReference type="OMA" id="NIACCFS"/>
<dbReference type="AlphaFoldDB" id="A0A200PRM7"/>
<dbReference type="OrthoDB" id="439127at2759"/>
<organism evidence="4 5">
    <name type="scientific">Macleaya cordata</name>
    <name type="common">Five-seeded plume-poppy</name>
    <name type="synonym">Bocconia cordata</name>
    <dbReference type="NCBI Taxonomy" id="56857"/>
    <lineage>
        <taxon>Eukaryota</taxon>
        <taxon>Viridiplantae</taxon>
        <taxon>Streptophyta</taxon>
        <taxon>Embryophyta</taxon>
        <taxon>Tracheophyta</taxon>
        <taxon>Spermatophyta</taxon>
        <taxon>Magnoliopsida</taxon>
        <taxon>Ranunculales</taxon>
        <taxon>Papaveraceae</taxon>
        <taxon>Papaveroideae</taxon>
        <taxon>Macleaya</taxon>
    </lineage>
</organism>
<feature type="domain" description="PDZ" evidence="3">
    <location>
        <begin position="91"/>
        <end position="145"/>
    </location>
</feature>
<feature type="coiled-coil region" evidence="1">
    <location>
        <begin position="213"/>
        <end position="240"/>
    </location>
</feature>
<dbReference type="Proteomes" id="UP000195402">
    <property type="component" value="Unassembled WGS sequence"/>
</dbReference>
<dbReference type="NCBIfam" id="NF047558">
    <property type="entry name" value="TPR_END_plus"/>
    <property type="match status" value="1"/>
</dbReference>
<gene>
    <name evidence="4" type="ORF">BVC80_9081g8</name>
</gene>
<evidence type="ECO:0000259" key="3">
    <source>
        <dbReference type="PROSITE" id="PS50106"/>
    </source>
</evidence>
<dbReference type="EMBL" id="MVGT01004285">
    <property type="protein sequence ID" value="OVA00853.1"/>
    <property type="molecule type" value="Genomic_DNA"/>
</dbReference>
<feature type="region of interest" description="Disordered" evidence="2">
    <location>
        <begin position="1"/>
        <end position="32"/>
    </location>
</feature>
<comment type="caution">
    <text evidence="4">The sequence shown here is derived from an EMBL/GenBank/DDBJ whole genome shotgun (WGS) entry which is preliminary data.</text>
</comment>
<evidence type="ECO:0000313" key="4">
    <source>
        <dbReference type="EMBL" id="OVA00853.1"/>
    </source>
</evidence>
<keyword evidence="1" id="KW-0175">Coiled coil</keyword>
<reference evidence="4 5" key="1">
    <citation type="journal article" date="2017" name="Mol. Plant">
        <title>The Genome of Medicinal Plant Macleaya cordata Provides New Insights into Benzylisoquinoline Alkaloids Metabolism.</title>
        <authorList>
            <person name="Liu X."/>
            <person name="Liu Y."/>
            <person name="Huang P."/>
            <person name="Ma Y."/>
            <person name="Qing Z."/>
            <person name="Tang Q."/>
            <person name="Cao H."/>
            <person name="Cheng P."/>
            <person name="Zheng Y."/>
            <person name="Yuan Z."/>
            <person name="Zhou Y."/>
            <person name="Liu J."/>
            <person name="Tang Z."/>
            <person name="Zhuo Y."/>
            <person name="Zhang Y."/>
            <person name="Yu L."/>
            <person name="Huang J."/>
            <person name="Yang P."/>
            <person name="Peng Q."/>
            <person name="Zhang J."/>
            <person name="Jiang W."/>
            <person name="Zhang Z."/>
            <person name="Lin K."/>
            <person name="Ro D.K."/>
            <person name="Chen X."/>
            <person name="Xiong X."/>
            <person name="Shang Y."/>
            <person name="Huang S."/>
            <person name="Zeng J."/>
        </authorList>
    </citation>
    <scope>NUCLEOTIDE SEQUENCE [LARGE SCALE GENOMIC DNA]</scope>
    <source>
        <strain evidence="5">cv. BLH2017</strain>
        <tissue evidence="4">Root</tissue>
    </source>
</reference>
<dbReference type="InterPro" id="IPR036034">
    <property type="entry name" value="PDZ_sf"/>
</dbReference>
<evidence type="ECO:0000313" key="5">
    <source>
        <dbReference type="Proteomes" id="UP000195402"/>
    </source>
</evidence>
<dbReference type="InterPro" id="IPR011990">
    <property type="entry name" value="TPR-like_helical_dom_sf"/>
</dbReference>
<proteinExistence type="predicted"/>
<evidence type="ECO:0000256" key="1">
    <source>
        <dbReference type="SAM" id="Coils"/>
    </source>
</evidence>
<dbReference type="Gene3D" id="2.30.42.10">
    <property type="match status" value="1"/>
</dbReference>